<evidence type="ECO:0000256" key="1">
    <source>
        <dbReference type="ARBA" id="ARBA00022490"/>
    </source>
</evidence>
<reference evidence="5 6" key="1">
    <citation type="submission" date="2018-10" db="EMBL/GenBank/DDBJ databases">
        <title>Genomic Encyclopedia of Type Strains, Phase IV (KMG-IV): sequencing the most valuable type-strain genomes for metagenomic binning, comparative biology and taxonomic classification.</title>
        <authorList>
            <person name="Goeker M."/>
        </authorList>
    </citation>
    <scope>NUCLEOTIDE SEQUENCE [LARGE SCALE GENOMIC DNA]</scope>
    <source>
        <strain evidence="5 6">DSM 3303</strain>
    </source>
</reference>
<comment type="caution">
    <text evidence="5">The sequence shown here is derived from an EMBL/GenBank/DDBJ whole genome shotgun (WGS) entry which is preliminary data.</text>
</comment>
<evidence type="ECO:0000313" key="5">
    <source>
        <dbReference type="EMBL" id="RKQ61303.1"/>
    </source>
</evidence>
<dbReference type="GO" id="GO:0051604">
    <property type="term" value="P:protein maturation"/>
    <property type="evidence" value="ECO:0007669"/>
    <property type="project" value="TreeGrafter"/>
</dbReference>
<dbReference type="Proteomes" id="UP000279384">
    <property type="component" value="Unassembled WGS sequence"/>
</dbReference>
<feature type="domain" description="FdhE C-terminal" evidence="4">
    <location>
        <begin position="197"/>
        <end position="287"/>
    </location>
</feature>
<dbReference type="PANTHER" id="PTHR37689:SF1">
    <property type="entry name" value="PROTEIN FDHE"/>
    <property type="match status" value="1"/>
</dbReference>
<dbReference type="InterPro" id="IPR056796">
    <property type="entry name" value="FdhE_C"/>
</dbReference>
<name>A0A495BMP7_VOGIN</name>
<dbReference type="RefSeq" id="WP_120809919.1">
    <property type="nucleotide sequence ID" value="NZ_RBID01000011.1"/>
</dbReference>
<dbReference type="InterPro" id="IPR056797">
    <property type="entry name" value="FdhE_central"/>
</dbReference>
<protein>
    <submittedName>
        <fullName evidence="5">Tat proofreading chaperone FdhE</fullName>
    </submittedName>
</protein>
<accession>A0A495BMP7</accession>
<feature type="domain" description="FdhE central" evidence="3">
    <location>
        <begin position="159"/>
        <end position="196"/>
    </location>
</feature>
<organism evidence="5 6">
    <name type="scientific">Vogesella indigofera</name>
    <name type="common">Pseudomonas indigofera</name>
    <dbReference type="NCBI Taxonomy" id="45465"/>
    <lineage>
        <taxon>Bacteria</taxon>
        <taxon>Pseudomonadati</taxon>
        <taxon>Pseudomonadota</taxon>
        <taxon>Betaproteobacteria</taxon>
        <taxon>Neisseriales</taxon>
        <taxon>Chromobacteriaceae</taxon>
        <taxon>Vogesella</taxon>
    </lineage>
</organism>
<sequence length="293" mass="31248">MTQFVDIAAPAATPALRRAGMTVFSRRAERLLALADGHPMRDFLLFCAALARAQHACLATRVEHAVADSASLRQLLTLLQRHLDVELPPDSHSALLCLLALDDAALQALADALRHGQYDARSPLAAAWPLLGAALQVQATIVVRQQDIAALTPGETACCPACGGLPVASVLRRGDSGHAVRHVCCSLCASEWHVSRVKCVVCGNTRQLQYRSLADRDAAAPQPDRKQPHAHRGTQELECCDSCHGALKVVSRLQDGNADAFADDVASLALDLLAGDAGYGRIGFNPYFLPAQD</sequence>
<evidence type="ECO:0000259" key="3">
    <source>
        <dbReference type="Pfam" id="PF24859"/>
    </source>
</evidence>
<dbReference type="Pfam" id="PF24860">
    <property type="entry name" value="FdhE_C"/>
    <property type="match status" value="1"/>
</dbReference>
<dbReference type="EMBL" id="RBID01000011">
    <property type="protein sequence ID" value="RKQ61303.1"/>
    <property type="molecule type" value="Genomic_DNA"/>
</dbReference>
<dbReference type="GO" id="GO:0005829">
    <property type="term" value="C:cytosol"/>
    <property type="evidence" value="ECO:0007669"/>
    <property type="project" value="TreeGrafter"/>
</dbReference>
<dbReference type="PANTHER" id="PTHR37689">
    <property type="entry name" value="PROTEIN FDHE"/>
    <property type="match status" value="1"/>
</dbReference>
<evidence type="ECO:0000259" key="4">
    <source>
        <dbReference type="Pfam" id="PF24860"/>
    </source>
</evidence>
<dbReference type="GO" id="GO:0008199">
    <property type="term" value="F:ferric iron binding"/>
    <property type="evidence" value="ECO:0007669"/>
    <property type="project" value="TreeGrafter"/>
</dbReference>
<proteinExistence type="predicted"/>
<gene>
    <name evidence="5" type="ORF">C8E02_1073</name>
</gene>
<evidence type="ECO:0000259" key="2">
    <source>
        <dbReference type="Pfam" id="PF04216"/>
    </source>
</evidence>
<dbReference type="AlphaFoldDB" id="A0A495BMP7"/>
<dbReference type="Pfam" id="PF24859">
    <property type="entry name" value="FdhE_central"/>
    <property type="match status" value="1"/>
</dbReference>
<keyword evidence="1" id="KW-0963">Cytoplasm</keyword>
<dbReference type="InterPro" id="IPR006452">
    <property type="entry name" value="Formate_DH_accessory"/>
</dbReference>
<dbReference type="SUPFAM" id="SSF144020">
    <property type="entry name" value="FdhE-like"/>
    <property type="match status" value="1"/>
</dbReference>
<dbReference type="Gene3D" id="3.90.1670.10">
    <property type="entry name" value="FdhE-like domain"/>
    <property type="match status" value="1"/>
</dbReference>
<dbReference type="InterPro" id="IPR056774">
    <property type="entry name" value="FdhE_N"/>
</dbReference>
<evidence type="ECO:0000313" key="6">
    <source>
        <dbReference type="Proteomes" id="UP000279384"/>
    </source>
</evidence>
<dbReference type="InterPro" id="IPR024064">
    <property type="entry name" value="FdhE-like_sf"/>
</dbReference>
<dbReference type="Pfam" id="PF04216">
    <property type="entry name" value="FdhE_N"/>
    <property type="match status" value="1"/>
</dbReference>
<feature type="domain" description="FdhE N-terminal" evidence="2">
    <location>
        <begin position="19"/>
        <end position="66"/>
    </location>
</feature>